<evidence type="ECO:0000313" key="4">
    <source>
        <dbReference type="EMBL" id="RWA14210.1"/>
    </source>
</evidence>
<evidence type="ECO:0000256" key="1">
    <source>
        <dbReference type="ARBA" id="ARBA00006484"/>
    </source>
</evidence>
<dbReference type="PRINTS" id="PR00081">
    <property type="entry name" value="GDHRDH"/>
</dbReference>
<evidence type="ECO:0008006" key="6">
    <source>
        <dbReference type="Google" id="ProtNLM"/>
    </source>
</evidence>
<dbReference type="SUPFAM" id="SSF51735">
    <property type="entry name" value="NAD(P)-binding Rossmann-fold domains"/>
    <property type="match status" value="1"/>
</dbReference>
<dbReference type="InterPro" id="IPR002347">
    <property type="entry name" value="SDR_fam"/>
</dbReference>
<dbReference type="PANTHER" id="PTHR42760:SF115">
    <property type="entry name" value="3-OXOACYL-[ACYL-CARRIER-PROTEIN] REDUCTASE FABG"/>
    <property type="match status" value="1"/>
</dbReference>
<dbReference type="InterPro" id="IPR036291">
    <property type="entry name" value="NAD(P)-bd_dom_sf"/>
</dbReference>
<dbReference type="FunFam" id="3.40.50.720:FF:000084">
    <property type="entry name" value="Short-chain dehydrogenase reductase"/>
    <property type="match status" value="1"/>
</dbReference>
<proteinExistence type="inferred from homology"/>
<accession>A0A439DIH5</accession>
<protein>
    <recommendedName>
        <fullName evidence="6">NAD(P)-binding protein</fullName>
    </recommendedName>
</protein>
<dbReference type="EMBL" id="RYZI01000011">
    <property type="protein sequence ID" value="RWA14210.1"/>
    <property type="molecule type" value="Genomic_DNA"/>
</dbReference>
<evidence type="ECO:0000256" key="3">
    <source>
        <dbReference type="ARBA" id="ARBA00023002"/>
    </source>
</evidence>
<sequence length="267" mass="28106">MSRYSLKGKTAVVTGAARGLGLVFAQGLAEAGANIAVLDIGTPGSNVEDLATKYSVRASFYKVDVTNRSQVYETVEQIEKEFGVNAAGIATDESFLTTSDKNLSATMSFVGSFLVAQACAHAMVRNRERSGPVASGEETSNGSIIFIASILSHMSTAVQNLSVYSASKAAVRGLVKPMAMELAPYGIRVNSISPGPMKTAMYEAASNVSPAFANQMEKETMFGRVGIPEELKGAVLFLCSQMSSWTTGQDLLCDGGASSYKHLAAVQ</sequence>
<dbReference type="STRING" id="363999.A0A439DIH5"/>
<dbReference type="Gene3D" id="3.40.50.720">
    <property type="entry name" value="NAD(P)-binding Rossmann-like Domain"/>
    <property type="match status" value="1"/>
</dbReference>
<dbReference type="Proteomes" id="UP000286045">
    <property type="component" value="Unassembled WGS sequence"/>
</dbReference>
<evidence type="ECO:0000256" key="2">
    <source>
        <dbReference type="ARBA" id="ARBA00022857"/>
    </source>
</evidence>
<dbReference type="Pfam" id="PF13561">
    <property type="entry name" value="adh_short_C2"/>
    <property type="match status" value="1"/>
</dbReference>
<gene>
    <name evidence="4" type="ORF">EKO27_g893</name>
</gene>
<evidence type="ECO:0000313" key="5">
    <source>
        <dbReference type="Proteomes" id="UP000286045"/>
    </source>
</evidence>
<name>A0A439DIH5_9PEZI</name>
<keyword evidence="3" id="KW-0560">Oxidoreductase</keyword>
<comment type="caution">
    <text evidence="4">The sequence shown here is derived from an EMBL/GenBank/DDBJ whole genome shotgun (WGS) entry which is preliminary data.</text>
</comment>
<dbReference type="PROSITE" id="PS00061">
    <property type="entry name" value="ADH_SHORT"/>
    <property type="match status" value="1"/>
</dbReference>
<dbReference type="InterPro" id="IPR020904">
    <property type="entry name" value="Sc_DH/Rdtase_CS"/>
</dbReference>
<keyword evidence="2" id="KW-0521">NADP</keyword>
<dbReference type="PANTHER" id="PTHR42760">
    <property type="entry name" value="SHORT-CHAIN DEHYDROGENASES/REDUCTASES FAMILY MEMBER"/>
    <property type="match status" value="1"/>
</dbReference>
<dbReference type="AlphaFoldDB" id="A0A439DIH5"/>
<keyword evidence="5" id="KW-1185">Reference proteome</keyword>
<organism evidence="4 5">
    <name type="scientific">Xylaria grammica</name>
    <dbReference type="NCBI Taxonomy" id="363999"/>
    <lineage>
        <taxon>Eukaryota</taxon>
        <taxon>Fungi</taxon>
        <taxon>Dikarya</taxon>
        <taxon>Ascomycota</taxon>
        <taxon>Pezizomycotina</taxon>
        <taxon>Sordariomycetes</taxon>
        <taxon>Xylariomycetidae</taxon>
        <taxon>Xylariales</taxon>
        <taxon>Xylariaceae</taxon>
        <taxon>Xylaria</taxon>
    </lineage>
</organism>
<comment type="similarity">
    <text evidence="1">Belongs to the short-chain dehydrogenases/reductases (SDR) family.</text>
</comment>
<dbReference type="GO" id="GO:0016616">
    <property type="term" value="F:oxidoreductase activity, acting on the CH-OH group of donors, NAD or NADP as acceptor"/>
    <property type="evidence" value="ECO:0007669"/>
    <property type="project" value="TreeGrafter"/>
</dbReference>
<reference evidence="4 5" key="1">
    <citation type="submission" date="2018-12" db="EMBL/GenBank/DDBJ databases">
        <title>Draft genome sequence of Xylaria grammica IHI A82.</title>
        <authorList>
            <person name="Buettner E."/>
            <person name="Kellner H."/>
        </authorList>
    </citation>
    <scope>NUCLEOTIDE SEQUENCE [LARGE SCALE GENOMIC DNA]</scope>
    <source>
        <strain evidence="4 5">IHI A82</strain>
    </source>
</reference>